<keyword evidence="2" id="KW-0812">Transmembrane</keyword>
<dbReference type="GO" id="GO:0005886">
    <property type="term" value="C:plasma membrane"/>
    <property type="evidence" value="ECO:0007669"/>
    <property type="project" value="TreeGrafter"/>
</dbReference>
<dbReference type="EMBL" id="JAPWDV010000001">
    <property type="protein sequence ID" value="KAJ6223208.1"/>
    <property type="molecule type" value="Genomic_DNA"/>
</dbReference>
<dbReference type="AlphaFoldDB" id="A0A9Q0RP96"/>
<dbReference type="InterPro" id="IPR000101">
    <property type="entry name" value="GGT_peptidase"/>
</dbReference>
<dbReference type="InterPro" id="IPR043138">
    <property type="entry name" value="GGT_lsub"/>
</dbReference>
<dbReference type="Pfam" id="PF01019">
    <property type="entry name" value="G_glu_transpept"/>
    <property type="match status" value="1"/>
</dbReference>
<keyword evidence="2" id="KW-0472">Membrane</keyword>
<comment type="caution">
    <text evidence="3">The sequence shown here is derived from an EMBL/GenBank/DDBJ whole genome shotgun (WGS) entry which is preliminary data.</text>
</comment>
<dbReference type="PRINTS" id="PR01210">
    <property type="entry name" value="GGTRANSPTASE"/>
</dbReference>
<dbReference type="Gene3D" id="3.60.20.40">
    <property type="match status" value="1"/>
</dbReference>
<sequence>MSSEKQPLLEPNRSESNVLETDEIEIPSNVSTKAHAASTSILAKIRRRQSPPYGTLIDQSSPLPAHSSSMSSSSKYGTIDGMKGSLLVDTFPKTHITRKQFAIAFIAFLIFAAAVAVTLILGLPRLDAKRSEYYAAKFYSSSNIEQIYSHHTVIVDGSPLCSEIGSNLLKQSNGTATAMDVALSALFCSLVTSPHLTRFDSGIVGIYHRNGSAYSFQSLPSLTSFDANVSISNPSLFRSARLLHQRFGRLQWSQVMEPSVQLAITGIPVSESFSKVLKHYKSEIMKQLSDDLQKLFTVNSSKILDVDDLFRIPSLGQTLSFISMNGSNVLEQSNGTIQTLLIDDLSEQLNQPISFDLSEHVPRIEAPIQITMLNNSLKLFTTQPPSSGLVLGQMMSILERVVLNNESMIKLCNDDNRTLKEGAYEFHYIIEALKFAYATYPQLLNVSSIETILSESSIDSIVEKILDSSINNPDIVHEPEYYGFPNKESRIRLDSPLSEKIIVYDGNNGDVVTLSTISRTNLFSGSKRFSPSTGIILDQFNDPIGPQVYPTSPVMIEDFHLGRIRLASSVSGTESIAALAQVLYKIIFNCQELKSATDESRFYYDPKEDHVRYERKFPQAYIDMLMQMFSHYNLKTIKNDRSSVHTVYRLDQRHDHLKSNSSSKRRTKSTTMTNVTNSTLQFDTLFQLITMIDFRQKNGYSNGD</sequence>
<evidence type="ECO:0000313" key="4">
    <source>
        <dbReference type="Proteomes" id="UP001142055"/>
    </source>
</evidence>
<dbReference type="PANTHER" id="PTHR11686">
    <property type="entry name" value="GAMMA GLUTAMYL TRANSPEPTIDASE"/>
    <property type="match status" value="1"/>
</dbReference>
<evidence type="ECO:0000313" key="3">
    <source>
        <dbReference type="EMBL" id="KAJ6223208.1"/>
    </source>
</evidence>
<dbReference type="SUPFAM" id="SSF56235">
    <property type="entry name" value="N-terminal nucleophile aminohydrolases (Ntn hydrolases)"/>
    <property type="match status" value="1"/>
</dbReference>
<protein>
    <submittedName>
        <fullName evidence="3">Uncharacterized protein</fullName>
    </submittedName>
</protein>
<proteinExistence type="predicted"/>
<evidence type="ECO:0000256" key="2">
    <source>
        <dbReference type="SAM" id="Phobius"/>
    </source>
</evidence>
<evidence type="ECO:0000256" key="1">
    <source>
        <dbReference type="SAM" id="MobiDB-lite"/>
    </source>
</evidence>
<feature type="region of interest" description="Disordered" evidence="1">
    <location>
        <begin position="1"/>
        <end position="25"/>
    </location>
</feature>
<feature type="compositionally biased region" description="Low complexity" evidence="1">
    <location>
        <begin position="60"/>
        <end position="74"/>
    </location>
</feature>
<reference evidence="3" key="1">
    <citation type="submission" date="2022-12" db="EMBL/GenBank/DDBJ databases">
        <title>Genome assemblies of Blomia tropicalis.</title>
        <authorList>
            <person name="Cui Y."/>
        </authorList>
    </citation>
    <scope>NUCLEOTIDE SEQUENCE</scope>
    <source>
        <tissue evidence="3">Adult mites</tissue>
    </source>
</reference>
<dbReference type="OMA" id="RYPRTYF"/>
<name>A0A9Q0RP96_BLOTA</name>
<feature type="transmembrane region" description="Helical" evidence="2">
    <location>
        <begin position="101"/>
        <end position="123"/>
    </location>
</feature>
<dbReference type="Gene3D" id="1.10.246.130">
    <property type="match status" value="1"/>
</dbReference>
<dbReference type="GO" id="GO:0036374">
    <property type="term" value="F:glutathione hydrolase activity"/>
    <property type="evidence" value="ECO:0007669"/>
    <property type="project" value="InterPro"/>
</dbReference>
<accession>A0A9Q0RP96</accession>
<dbReference type="PANTHER" id="PTHR11686:SF54">
    <property type="entry name" value="GLUTATHIONE HYDROLASE 7"/>
    <property type="match status" value="1"/>
</dbReference>
<gene>
    <name evidence="3" type="ORF">RDWZM_001753</name>
</gene>
<dbReference type="Proteomes" id="UP001142055">
    <property type="component" value="Chromosome 1"/>
</dbReference>
<feature type="region of interest" description="Disordered" evidence="1">
    <location>
        <begin position="52"/>
        <end position="76"/>
    </location>
</feature>
<dbReference type="InterPro" id="IPR043137">
    <property type="entry name" value="GGT_ssub_C"/>
</dbReference>
<dbReference type="OrthoDB" id="1081007at2759"/>
<keyword evidence="4" id="KW-1185">Reference proteome</keyword>
<organism evidence="3 4">
    <name type="scientific">Blomia tropicalis</name>
    <name type="common">Mite</name>
    <dbReference type="NCBI Taxonomy" id="40697"/>
    <lineage>
        <taxon>Eukaryota</taxon>
        <taxon>Metazoa</taxon>
        <taxon>Ecdysozoa</taxon>
        <taxon>Arthropoda</taxon>
        <taxon>Chelicerata</taxon>
        <taxon>Arachnida</taxon>
        <taxon>Acari</taxon>
        <taxon>Acariformes</taxon>
        <taxon>Sarcoptiformes</taxon>
        <taxon>Astigmata</taxon>
        <taxon>Glycyphagoidea</taxon>
        <taxon>Echimyopodidae</taxon>
        <taxon>Blomia</taxon>
    </lineage>
</organism>
<dbReference type="InterPro" id="IPR029055">
    <property type="entry name" value="Ntn_hydrolases_N"/>
</dbReference>
<keyword evidence="2" id="KW-1133">Transmembrane helix</keyword>
<dbReference type="GO" id="GO:0006751">
    <property type="term" value="P:glutathione catabolic process"/>
    <property type="evidence" value="ECO:0007669"/>
    <property type="project" value="InterPro"/>
</dbReference>